<evidence type="ECO:0000313" key="1">
    <source>
        <dbReference type="Proteomes" id="UP000093561"/>
    </source>
</evidence>
<organism evidence="1 2">
    <name type="scientific">Wuchereria bancrofti</name>
    <dbReference type="NCBI Taxonomy" id="6293"/>
    <lineage>
        <taxon>Eukaryota</taxon>
        <taxon>Metazoa</taxon>
        <taxon>Ecdysozoa</taxon>
        <taxon>Nematoda</taxon>
        <taxon>Chromadorea</taxon>
        <taxon>Rhabditida</taxon>
        <taxon>Spirurina</taxon>
        <taxon>Spiruromorpha</taxon>
        <taxon>Filarioidea</taxon>
        <taxon>Onchocercidae</taxon>
        <taxon>Wuchereria</taxon>
    </lineage>
</organism>
<accession>A0AAF5PVN2</accession>
<sequence>MDDDAKWRNNRLKEVFKDAKGKNENDKLESARRKARLTDAMRDSGHSVRCVENVQRLCVISKEDAVMDVSVLYRAFALLSALLDSEWFSDFMSLSGRKPENTEINCDGRRTYGFAPQMEDSSHYRLCLFLLTLC</sequence>
<reference evidence="1" key="1">
    <citation type="submission" date="2015-03" db="EMBL/GenBank/DDBJ databases">
        <title>Wuchereria bancrofti Genome Sequencing Papua New Guinea Strain.</title>
        <authorList>
            <person name="Small S.T."/>
            <person name="Serre D."/>
            <person name="Zimmerman P.A."/>
        </authorList>
    </citation>
    <scope>NUCLEOTIDE SEQUENCE [LARGE SCALE GENOMIC DNA]</scope>
    <source>
        <strain evidence="1">pt0022</strain>
    </source>
</reference>
<dbReference type="AlphaFoldDB" id="A0AAF5PVN2"/>
<reference evidence="1" key="2">
    <citation type="journal article" date="2016" name="Mol. Ecol.">
        <title>Population genomics of the filarial nematode parasite Wuchereria bancrofti from mosquitoes.</title>
        <authorList>
            <person name="Small S.T."/>
            <person name="Reimer L.J."/>
            <person name="Tisch D.J."/>
            <person name="King C.L."/>
            <person name="Christensen B.M."/>
            <person name="Siba P.M."/>
            <person name="Kazura J.W."/>
            <person name="Serre D."/>
            <person name="Zimmerman P.A."/>
        </authorList>
    </citation>
    <scope>NUCLEOTIDE SEQUENCE</scope>
    <source>
        <strain evidence="1">pt0022</strain>
    </source>
</reference>
<name>A0AAF5PVN2_WUCBA</name>
<dbReference type="WBParaSite" id="mrna-Wban_06243">
    <property type="protein sequence ID" value="mrna-Wban_06243"/>
    <property type="gene ID" value="Wban_06243"/>
</dbReference>
<protein>
    <submittedName>
        <fullName evidence="2">Uncharacterized protein</fullName>
    </submittedName>
</protein>
<evidence type="ECO:0000313" key="2">
    <source>
        <dbReference type="WBParaSite" id="mrna-Wban_06243"/>
    </source>
</evidence>
<reference evidence="2" key="3">
    <citation type="submission" date="2024-02" db="UniProtKB">
        <authorList>
            <consortium name="WormBaseParasite"/>
        </authorList>
    </citation>
    <scope>IDENTIFICATION</scope>
    <source>
        <strain evidence="2">pt0022</strain>
    </source>
</reference>
<dbReference type="Proteomes" id="UP000093561">
    <property type="component" value="Unassembled WGS sequence"/>
</dbReference>
<proteinExistence type="predicted"/>